<dbReference type="SUPFAM" id="SSF55729">
    <property type="entry name" value="Acyl-CoA N-acyltransferases (Nat)"/>
    <property type="match status" value="1"/>
</dbReference>
<accession>A0ABU9B6U8</accession>
<dbReference type="Gene3D" id="3.40.630.30">
    <property type="match status" value="1"/>
</dbReference>
<feature type="domain" description="N-acetyltransferase" evidence="1">
    <location>
        <begin position="13"/>
        <end position="167"/>
    </location>
</feature>
<proteinExistence type="predicted"/>
<dbReference type="InterPro" id="IPR000182">
    <property type="entry name" value="GNAT_dom"/>
</dbReference>
<dbReference type="EMBL" id="JBBUTF010000001">
    <property type="protein sequence ID" value="MEK8024433.1"/>
    <property type="molecule type" value="Genomic_DNA"/>
</dbReference>
<organism evidence="2 3">
    <name type="scientific">Pseudaquabacterium rugosum</name>
    <dbReference type="NCBI Taxonomy" id="2984194"/>
    <lineage>
        <taxon>Bacteria</taxon>
        <taxon>Pseudomonadati</taxon>
        <taxon>Pseudomonadota</taxon>
        <taxon>Betaproteobacteria</taxon>
        <taxon>Burkholderiales</taxon>
        <taxon>Sphaerotilaceae</taxon>
        <taxon>Pseudaquabacterium</taxon>
    </lineage>
</organism>
<dbReference type="Pfam" id="PF00583">
    <property type="entry name" value="Acetyltransf_1"/>
    <property type="match status" value="1"/>
</dbReference>
<dbReference type="CDD" id="cd04301">
    <property type="entry name" value="NAT_SF"/>
    <property type="match status" value="1"/>
</dbReference>
<evidence type="ECO:0000313" key="3">
    <source>
        <dbReference type="Proteomes" id="UP001368500"/>
    </source>
</evidence>
<reference evidence="2 3" key="1">
    <citation type="submission" date="2024-04" db="EMBL/GenBank/DDBJ databases">
        <title>Novel species of the genus Ideonella isolated from streams.</title>
        <authorList>
            <person name="Lu H."/>
        </authorList>
    </citation>
    <scope>NUCLEOTIDE SEQUENCE [LARGE SCALE GENOMIC DNA]</scope>
    <source>
        <strain evidence="2 3">BYS139W</strain>
    </source>
</reference>
<comment type="caution">
    <text evidence="2">The sequence shown here is derived from an EMBL/GenBank/DDBJ whole genome shotgun (WGS) entry which is preliminary data.</text>
</comment>
<dbReference type="RefSeq" id="WP_341372217.1">
    <property type="nucleotide sequence ID" value="NZ_JBBUTF010000001.1"/>
</dbReference>
<name>A0ABU9B6U8_9BURK</name>
<dbReference type="InterPro" id="IPR016181">
    <property type="entry name" value="Acyl_CoA_acyltransferase"/>
</dbReference>
<dbReference type="Proteomes" id="UP001368500">
    <property type="component" value="Unassembled WGS sequence"/>
</dbReference>
<keyword evidence="3" id="KW-1185">Reference proteome</keyword>
<evidence type="ECO:0000259" key="1">
    <source>
        <dbReference type="PROSITE" id="PS51186"/>
    </source>
</evidence>
<protein>
    <submittedName>
        <fullName evidence="2">GNAT family N-acetyltransferase</fullName>
    </submittedName>
</protein>
<evidence type="ECO:0000313" key="2">
    <source>
        <dbReference type="EMBL" id="MEK8024433.1"/>
    </source>
</evidence>
<gene>
    <name evidence="2" type="ORF">AACH11_00425</name>
</gene>
<dbReference type="PROSITE" id="PS51186">
    <property type="entry name" value="GNAT"/>
    <property type="match status" value="1"/>
</dbReference>
<sequence>MSRRRTPPPQPWIPIRRLEPRHRHRLTAHLLALSPQDRYRRFGHVASDAQICRHVAQLDFRRDELFGVFDARLRLIATAHLACPPADLSHDIGAEFGVSVLPDARGLGLGRRLFDHAALHARNRGLGRLYIHALAENTAMLAIARAAGATITRSGPEADAWIELPPETVASQVEQWLEHGAAELDYGLKRQMHRLSGWWRRQPSGARAEDESAN</sequence>